<keyword evidence="2" id="KW-1185">Reference proteome</keyword>
<evidence type="ECO:0000313" key="1">
    <source>
        <dbReference type="EMBL" id="GAA0386949.1"/>
    </source>
</evidence>
<comment type="caution">
    <text evidence="1">The sequence shown here is derived from an EMBL/GenBank/DDBJ whole genome shotgun (WGS) entry which is preliminary data.</text>
</comment>
<organism evidence="1 2">
    <name type="scientific">Brevundimonas terrae</name>
    <dbReference type="NCBI Taxonomy" id="363631"/>
    <lineage>
        <taxon>Bacteria</taxon>
        <taxon>Pseudomonadati</taxon>
        <taxon>Pseudomonadota</taxon>
        <taxon>Alphaproteobacteria</taxon>
        <taxon>Caulobacterales</taxon>
        <taxon>Caulobacteraceae</taxon>
        <taxon>Brevundimonas</taxon>
    </lineage>
</organism>
<dbReference type="Proteomes" id="UP001500791">
    <property type="component" value="Unassembled WGS sequence"/>
</dbReference>
<name>A0ABN0Y8E9_9CAUL</name>
<dbReference type="EMBL" id="BAAAEJ010000004">
    <property type="protein sequence ID" value="GAA0386949.1"/>
    <property type="molecule type" value="Genomic_DNA"/>
</dbReference>
<protein>
    <submittedName>
        <fullName evidence="1">Uncharacterized protein</fullName>
    </submittedName>
</protein>
<sequence length="56" mass="6582">MARKTRRIDTPSNKINITGKRCLSRITVGESPNLSRKLRHLLDRLHNSRLIVDRHH</sequence>
<gene>
    <name evidence="1" type="ORF">GCM10009093_12220</name>
</gene>
<accession>A0ABN0Y8E9</accession>
<evidence type="ECO:0000313" key="2">
    <source>
        <dbReference type="Proteomes" id="UP001500791"/>
    </source>
</evidence>
<proteinExistence type="predicted"/>
<reference evidence="1 2" key="1">
    <citation type="journal article" date="2019" name="Int. J. Syst. Evol. Microbiol.">
        <title>The Global Catalogue of Microorganisms (GCM) 10K type strain sequencing project: providing services to taxonomists for standard genome sequencing and annotation.</title>
        <authorList>
            <consortium name="The Broad Institute Genomics Platform"/>
            <consortium name="The Broad Institute Genome Sequencing Center for Infectious Disease"/>
            <person name="Wu L."/>
            <person name="Ma J."/>
        </authorList>
    </citation>
    <scope>NUCLEOTIDE SEQUENCE [LARGE SCALE GENOMIC DNA]</scope>
    <source>
        <strain evidence="1 2">JCM 13476</strain>
    </source>
</reference>